<organism evidence="1 2">
    <name type="scientific">Glomerella acutata</name>
    <name type="common">Colletotrichum acutatum</name>
    <dbReference type="NCBI Taxonomy" id="27357"/>
    <lineage>
        <taxon>Eukaryota</taxon>
        <taxon>Fungi</taxon>
        <taxon>Dikarya</taxon>
        <taxon>Ascomycota</taxon>
        <taxon>Pezizomycotina</taxon>
        <taxon>Sordariomycetes</taxon>
        <taxon>Hypocreomycetidae</taxon>
        <taxon>Glomerellales</taxon>
        <taxon>Glomerellaceae</taxon>
        <taxon>Colletotrichum</taxon>
        <taxon>Colletotrichum acutatum species complex</taxon>
    </lineage>
</organism>
<proteinExistence type="predicted"/>
<comment type="caution">
    <text evidence="1">The sequence shown here is derived from an EMBL/GenBank/DDBJ whole genome shotgun (WGS) entry which is preliminary data.</text>
</comment>
<dbReference type="Proteomes" id="UP001244207">
    <property type="component" value="Unassembled WGS sequence"/>
</dbReference>
<accession>A0AAD8UFE0</accession>
<dbReference type="RefSeq" id="XP_060362971.1">
    <property type="nucleotide sequence ID" value="XM_060510619.1"/>
</dbReference>
<protein>
    <submittedName>
        <fullName evidence="1">Uncharacterized protein</fullName>
    </submittedName>
</protein>
<evidence type="ECO:0000313" key="1">
    <source>
        <dbReference type="EMBL" id="KAK1722916.1"/>
    </source>
</evidence>
<gene>
    <name evidence="1" type="ORF">BDZ83DRAFT_653479</name>
</gene>
<dbReference type="GeneID" id="85394518"/>
<dbReference type="EMBL" id="JAHMHS010000072">
    <property type="protein sequence ID" value="KAK1722916.1"/>
    <property type="molecule type" value="Genomic_DNA"/>
</dbReference>
<name>A0AAD8UFE0_GLOAC</name>
<dbReference type="AlphaFoldDB" id="A0AAD8UFE0"/>
<sequence length="193" mass="21183">MATCTECGGKGKVGGPRYHQPSLRQLQHTGRREKFSGVSDAQNQTLFFLPQLGDESGECGLDFGLKQQLAASSADVAGVVDNEADIQGSRVAQDDALDTGDDPWEHENTFPPELYSSTGWDEQVDEVWNSTLRRYVTRVTSQLRVIIPTTSSVAATDRQYAGRYRYTALESISVSVKPPCVTGHIALHFSFII</sequence>
<keyword evidence="2" id="KW-1185">Reference proteome</keyword>
<reference evidence="1" key="1">
    <citation type="submission" date="2021-12" db="EMBL/GenBank/DDBJ databases">
        <title>Comparative genomics, transcriptomics and evolutionary studies reveal genomic signatures of adaptation to plant cell wall in hemibiotrophic fungi.</title>
        <authorList>
            <consortium name="DOE Joint Genome Institute"/>
            <person name="Baroncelli R."/>
            <person name="Diaz J.F."/>
            <person name="Benocci T."/>
            <person name="Peng M."/>
            <person name="Battaglia E."/>
            <person name="Haridas S."/>
            <person name="Andreopoulos W."/>
            <person name="Labutti K."/>
            <person name="Pangilinan J."/>
            <person name="Floch G.L."/>
            <person name="Makela M.R."/>
            <person name="Henrissat B."/>
            <person name="Grigoriev I.V."/>
            <person name="Crouch J.A."/>
            <person name="De Vries R.P."/>
            <person name="Sukno S.A."/>
            <person name="Thon M.R."/>
        </authorList>
    </citation>
    <scope>NUCLEOTIDE SEQUENCE</scope>
    <source>
        <strain evidence="1">CBS 112980</strain>
    </source>
</reference>
<evidence type="ECO:0000313" key="2">
    <source>
        <dbReference type="Proteomes" id="UP001244207"/>
    </source>
</evidence>